<sequence length="606" mass="66646">MIEDAVQLTPHDHPHKPACLSNLGNSLFTRFHHLPDAAALNNAILAFSAAARSSAGPSSTRLKAALQWIRCAHLIPSESLLDAYAVAIDLIPQAAWLGLPLRDRHRELLRAADVVRDAAAYALARGYYNTAIEWLEQGRSVVWNQLLQLRTPLDELQSRDSTLANRLRQVSYELEKGSGHDMAGAGEMKNAGGFSLEEQARQYRGLAVERETILSEVRCLPGFERFLLPRTVSQLAPSAHAGPVVILNASQYRCDALVLLAESDDVLHVPLPDITYEQVDNLQKSLNRLLASHGRVISPMDRAIREVVWRDRTPDESFKFILSELWKNVVRPMLDALAFSTPTAGELSRIFWCPTGPFSFLPIHAAGLYDDANTGPKLSDFVISSYTPTLSALALPLQEGTTANTMRLVVVPQPASDGHTRLPGARIELGHIKTTLQTSPSTPVSLVESIGTVDDVLTKMKESDWIHFACHGIQDVRSPLDSGIVLADRRLLKLTDVIKLARRHGGLAFLSACQTATGDKDLPEEAVHLAAGMLLAGYGGVVATMWSIRDSDAPKVAKSVYEQLFRDGNLPDYRQAARALHYAVKRLREEHNVPCVSWVPFVHIGL</sequence>
<dbReference type="Proteomes" id="UP000006352">
    <property type="component" value="Unassembled WGS sequence"/>
</dbReference>
<dbReference type="EMBL" id="HE796953">
    <property type="protein sequence ID" value="CCL99877.1"/>
    <property type="molecule type" value="Genomic_DNA"/>
</dbReference>
<dbReference type="AlphaFoldDB" id="J4HU31"/>
<dbReference type="InterPro" id="IPR024983">
    <property type="entry name" value="CHAT_dom"/>
</dbReference>
<proteinExistence type="predicted"/>
<dbReference type="HOGENOM" id="CLU_001305_5_1_1"/>
<reference evidence="2 3" key="1">
    <citation type="journal article" date="2012" name="Appl. Environ. Microbiol.">
        <title>Short-read sequencing for genomic analysis of the brown rot fungus Fibroporia radiculosa.</title>
        <authorList>
            <person name="Tang J.D."/>
            <person name="Perkins A.D."/>
            <person name="Sonstegard T.S."/>
            <person name="Schroeder S.G."/>
            <person name="Burgess S.C."/>
            <person name="Diehl S.V."/>
        </authorList>
    </citation>
    <scope>NUCLEOTIDE SEQUENCE [LARGE SCALE GENOMIC DNA]</scope>
    <source>
        <strain evidence="2 3">TFFH 294</strain>
    </source>
</reference>
<dbReference type="InParanoid" id="J4HU31"/>
<evidence type="ECO:0000259" key="1">
    <source>
        <dbReference type="Pfam" id="PF12770"/>
    </source>
</evidence>
<organism evidence="2 3">
    <name type="scientific">Fibroporia radiculosa</name>
    <dbReference type="NCBI Taxonomy" id="599839"/>
    <lineage>
        <taxon>Eukaryota</taxon>
        <taxon>Fungi</taxon>
        <taxon>Dikarya</taxon>
        <taxon>Basidiomycota</taxon>
        <taxon>Agaricomycotina</taxon>
        <taxon>Agaricomycetes</taxon>
        <taxon>Polyporales</taxon>
        <taxon>Fibroporiaceae</taxon>
        <taxon>Fibroporia</taxon>
    </lineage>
</organism>
<dbReference type="Pfam" id="PF12770">
    <property type="entry name" value="CHAT"/>
    <property type="match status" value="1"/>
</dbReference>
<accession>J4HU31</accession>
<dbReference type="GeneID" id="24094788"/>
<feature type="domain" description="CHAT" evidence="1">
    <location>
        <begin position="322"/>
        <end position="605"/>
    </location>
</feature>
<name>J4HU31_9APHY</name>
<evidence type="ECO:0000313" key="3">
    <source>
        <dbReference type="Proteomes" id="UP000006352"/>
    </source>
</evidence>
<keyword evidence="3" id="KW-1185">Reference proteome</keyword>
<gene>
    <name evidence="2" type="ORF">FIBRA_01902</name>
</gene>
<dbReference type="OrthoDB" id="3260348at2759"/>
<dbReference type="STRING" id="599839.J4HU31"/>
<dbReference type="RefSeq" id="XP_012179160.1">
    <property type="nucleotide sequence ID" value="XM_012323770.1"/>
</dbReference>
<protein>
    <recommendedName>
        <fullName evidence="1">CHAT domain-containing protein</fullName>
    </recommendedName>
</protein>
<evidence type="ECO:0000313" key="2">
    <source>
        <dbReference type="EMBL" id="CCL99877.1"/>
    </source>
</evidence>